<dbReference type="EMBL" id="JBAPLU010000001">
    <property type="protein sequence ID" value="MEI4270132.1"/>
    <property type="molecule type" value="Genomic_DNA"/>
</dbReference>
<dbReference type="PROSITE" id="PS50921">
    <property type="entry name" value="ANTAR"/>
    <property type="match status" value="1"/>
</dbReference>
<evidence type="ECO:0000256" key="1">
    <source>
        <dbReference type="ARBA" id="ARBA00022679"/>
    </source>
</evidence>
<dbReference type="Gene3D" id="3.30.450.40">
    <property type="match status" value="1"/>
</dbReference>
<dbReference type="Pfam" id="PF03861">
    <property type="entry name" value="ANTAR"/>
    <property type="match status" value="1"/>
</dbReference>
<evidence type="ECO:0000256" key="3">
    <source>
        <dbReference type="ARBA" id="ARBA00023015"/>
    </source>
</evidence>
<dbReference type="SUPFAM" id="SSF55781">
    <property type="entry name" value="GAF domain-like"/>
    <property type="match status" value="1"/>
</dbReference>
<evidence type="ECO:0000259" key="5">
    <source>
        <dbReference type="PROSITE" id="PS50921"/>
    </source>
</evidence>
<dbReference type="Gene3D" id="1.10.10.10">
    <property type="entry name" value="Winged helix-like DNA-binding domain superfamily/Winged helix DNA-binding domain"/>
    <property type="match status" value="1"/>
</dbReference>
<dbReference type="RefSeq" id="WP_336402267.1">
    <property type="nucleotide sequence ID" value="NZ_JBAPLU010000001.1"/>
</dbReference>
<accession>A0ABU8DMW4</accession>
<proteinExistence type="predicted"/>
<keyword evidence="1" id="KW-0808">Transferase</keyword>
<dbReference type="SMART" id="SM01012">
    <property type="entry name" value="ANTAR"/>
    <property type="match status" value="1"/>
</dbReference>
<feature type="domain" description="ANTAR" evidence="5">
    <location>
        <begin position="212"/>
        <end position="273"/>
    </location>
</feature>
<evidence type="ECO:0000256" key="4">
    <source>
        <dbReference type="ARBA" id="ARBA00023163"/>
    </source>
</evidence>
<dbReference type="InterPro" id="IPR036388">
    <property type="entry name" value="WH-like_DNA-bd_sf"/>
</dbReference>
<gene>
    <name evidence="6" type="ORF">TEK04_00205</name>
</gene>
<dbReference type="Proteomes" id="UP001361570">
    <property type="component" value="Unassembled WGS sequence"/>
</dbReference>
<dbReference type="InterPro" id="IPR005561">
    <property type="entry name" value="ANTAR"/>
</dbReference>
<dbReference type="SUPFAM" id="SSF52172">
    <property type="entry name" value="CheY-like"/>
    <property type="match status" value="1"/>
</dbReference>
<dbReference type="InterPro" id="IPR011006">
    <property type="entry name" value="CheY-like_superfamily"/>
</dbReference>
<sequence length="281" mass="29587">MSTDTDTGEQELLRAHAGTDGGAPVGADALNHASGLGTHELVAQVAAAQPEAVALVVDSLTGSDAHGRDVTELLQLVVRTAKAAIDDCDSAGVTVVQEGTPFTSAWTDERTLAVDRDQYDVDDGPCLHAVRQQTCVRVTVSEAMELWPDFTRGAQADGVLAFLACPIVVDDEQFGALNLYGRSRDGFSDDDEALAVLIGRIASGLVAGQLRQHRSATLVSQLEEAIASRAVIEQAKGAIAVVRQVSPDDAFGILRSVSQDTNVKLREVAARTLREFGALLG</sequence>
<dbReference type="InterPro" id="IPR029016">
    <property type="entry name" value="GAF-like_dom_sf"/>
</dbReference>
<keyword evidence="4" id="KW-0804">Transcription</keyword>
<organism evidence="6 7">
    <name type="scientific">Klenkia sesuvii</name>
    <dbReference type="NCBI Taxonomy" id="3103137"/>
    <lineage>
        <taxon>Bacteria</taxon>
        <taxon>Bacillati</taxon>
        <taxon>Actinomycetota</taxon>
        <taxon>Actinomycetes</taxon>
        <taxon>Geodermatophilales</taxon>
        <taxon>Geodermatophilaceae</taxon>
        <taxon>Klenkia</taxon>
    </lineage>
</organism>
<dbReference type="Pfam" id="PF13185">
    <property type="entry name" value="GAF_2"/>
    <property type="match status" value="1"/>
</dbReference>
<keyword evidence="3" id="KW-0805">Transcription regulation</keyword>
<name>A0ABU8DMW4_9ACTN</name>
<reference evidence="6 7" key="1">
    <citation type="submission" date="2024-03" db="EMBL/GenBank/DDBJ databases">
        <title>Draft genome sequence of Klenkia sp. LSe6-5.</title>
        <authorList>
            <person name="Duangmal K."/>
            <person name="Chantavorakit T."/>
        </authorList>
    </citation>
    <scope>NUCLEOTIDE SEQUENCE [LARGE SCALE GENOMIC DNA]</scope>
    <source>
        <strain evidence="6 7">LSe6-5</strain>
    </source>
</reference>
<keyword evidence="7" id="KW-1185">Reference proteome</keyword>
<evidence type="ECO:0000313" key="7">
    <source>
        <dbReference type="Proteomes" id="UP001361570"/>
    </source>
</evidence>
<comment type="caution">
    <text evidence="6">The sequence shown here is derived from an EMBL/GenBank/DDBJ whole genome shotgun (WGS) entry which is preliminary data.</text>
</comment>
<evidence type="ECO:0000313" key="6">
    <source>
        <dbReference type="EMBL" id="MEI4270132.1"/>
    </source>
</evidence>
<keyword evidence="2" id="KW-0418">Kinase</keyword>
<dbReference type="InterPro" id="IPR003018">
    <property type="entry name" value="GAF"/>
</dbReference>
<dbReference type="SMART" id="SM00065">
    <property type="entry name" value="GAF"/>
    <property type="match status" value="1"/>
</dbReference>
<evidence type="ECO:0000256" key="2">
    <source>
        <dbReference type="ARBA" id="ARBA00022777"/>
    </source>
</evidence>
<protein>
    <submittedName>
        <fullName evidence="6">GAF and ANTAR domain-containing protein</fullName>
    </submittedName>
</protein>